<dbReference type="InterPro" id="IPR011008">
    <property type="entry name" value="Dimeric_a/b-barrel"/>
</dbReference>
<name>A0A381UTE1_9ZZZZ</name>
<reference evidence="1" key="1">
    <citation type="submission" date="2018-05" db="EMBL/GenBank/DDBJ databases">
        <authorList>
            <person name="Lanie J.A."/>
            <person name="Ng W.-L."/>
            <person name="Kazmierczak K.M."/>
            <person name="Andrzejewski T.M."/>
            <person name="Davidsen T.M."/>
            <person name="Wayne K.J."/>
            <person name="Tettelin H."/>
            <person name="Glass J.I."/>
            <person name="Rusch D."/>
            <person name="Podicherti R."/>
            <person name="Tsui H.-C.T."/>
            <person name="Winkler M.E."/>
        </authorList>
    </citation>
    <scope>NUCLEOTIDE SEQUENCE</scope>
</reference>
<sequence length="77" mass="8646">MAVGFLLVTTEPGREEEVRARISELPACTGTWICFGAFDLFVKLEDEEDELTRCIVQDIRQQLDGIRDTTTLIGAEI</sequence>
<gene>
    <name evidence="1" type="ORF">METZ01_LOCUS84253</name>
</gene>
<organism evidence="1">
    <name type="scientific">marine metagenome</name>
    <dbReference type="NCBI Taxonomy" id="408172"/>
    <lineage>
        <taxon>unclassified sequences</taxon>
        <taxon>metagenomes</taxon>
        <taxon>ecological metagenomes</taxon>
    </lineage>
</organism>
<dbReference type="SUPFAM" id="SSF54909">
    <property type="entry name" value="Dimeric alpha+beta barrel"/>
    <property type="match status" value="1"/>
</dbReference>
<protein>
    <recommendedName>
        <fullName evidence="2">Transcription regulator AsnC/Lrp ligand binding domain-containing protein</fullName>
    </recommendedName>
</protein>
<proteinExistence type="predicted"/>
<dbReference type="EMBL" id="UINC01007098">
    <property type="protein sequence ID" value="SVA31399.1"/>
    <property type="molecule type" value="Genomic_DNA"/>
</dbReference>
<dbReference type="Gene3D" id="3.30.70.920">
    <property type="match status" value="1"/>
</dbReference>
<evidence type="ECO:0008006" key="2">
    <source>
        <dbReference type="Google" id="ProtNLM"/>
    </source>
</evidence>
<accession>A0A381UTE1</accession>
<dbReference type="AlphaFoldDB" id="A0A381UTE1"/>
<evidence type="ECO:0000313" key="1">
    <source>
        <dbReference type="EMBL" id="SVA31399.1"/>
    </source>
</evidence>